<dbReference type="AlphaFoldDB" id="A0A1E9PHR0"/>
<gene>
    <name evidence="2" type="ORF">DBT44_0001735</name>
    <name evidence="1" type="ORF">ODY61_01485</name>
</gene>
<reference evidence="2" key="3">
    <citation type="submission" date="2024-02" db="EMBL/GenBank/DDBJ databases">
        <authorList>
            <person name="Choi B."/>
        </authorList>
    </citation>
    <scope>NUCLEOTIDE SEQUENCE</scope>
    <source>
        <strain evidence="2">UMB1016</strain>
    </source>
</reference>
<keyword evidence="3" id="KW-1185">Reference proteome</keyword>
<protein>
    <submittedName>
        <fullName evidence="1">Uncharacterized protein</fullName>
    </submittedName>
</protein>
<dbReference type="RefSeq" id="WP_070559440.1">
    <property type="nucleotide sequence ID" value="NZ_CAJHLJ010000013.1"/>
</dbReference>
<name>A0A1E9PHR0_9LACT</name>
<dbReference type="EMBL" id="JAOTMY010000001">
    <property type="protein sequence ID" value="MCY3086783.1"/>
    <property type="molecule type" value="Genomic_DNA"/>
</dbReference>
<dbReference type="Proteomes" id="UP000250354">
    <property type="component" value="Chromosome"/>
</dbReference>
<accession>A0A1E9PHR0</accession>
<reference evidence="1" key="2">
    <citation type="submission" date="2022-09" db="EMBL/GenBank/DDBJ databases">
        <title>Aerococcus urinae taxonomy study.</title>
        <authorList>
            <person name="Christensen J."/>
            <person name="Senneby E."/>
        </authorList>
    </citation>
    <scope>NUCLEOTIDE SEQUENCE</scope>
    <source>
        <strain evidence="1">LUND-41-B12</strain>
    </source>
</reference>
<dbReference type="EMBL" id="CP145132">
    <property type="protein sequence ID" value="WWC55047.1"/>
    <property type="molecule type" value="Genomic_DNA"/>
</dbReference>
<dbReference type="Proteomes" id="UP001069047">
    <property type="component" value="Unassembled WGS sequence"/>
</dbReference>
<accession>A0A9Q4DCV8</accession>
<reference evidence="2 3" key="1">
    <citation type="journal article" date="2020" name="J. Bacteriol.">
        <title>Aerococcus urinae Isolated from Women with Lower Urinary Tract Symptoms: In Vitro Aggregation and Genome Analysis.</title>
        <authorList>
            <person name="Hilt E.E."/>
            <person name="Putonti C."/>
            <person name="Thomas-White K."/>
            <person name="Lewis A.L."/>
            <person name="Visick K.L."/>
            <person name="Gilbert N.M."/>
            <person name="Wolfe A.J."/>
        </authorList>
    </citation>
    <scope>NUCLEOTIDE SEQUENCE [LARGE SCALE GENOMIC DNA]</scope>
    <source>
        <strain evidence="2 3">UMB1016</strain>
    </source>
</reference>
<evidence type="ECO:0000313" key="1">
    <source>
        <dbReference type="EMBL" id="MCY3086783.1"/>
    </source>
</evidence>
<evidence type="ECO:0000313" key="2">
    <source>
        <dbReference type="EMBL" id="WWC55047.1"/>
    </source>
</evidence>
<sequence length="81" mass="9653">MNKAEAIRILKKELYKIDFSGLSEENLEKVQRYVDLYTVIQWLKRESFRAIPNSIDVQEAWNNIAKGWETIFDENEESENN</sequence>
<organism evidence="1 4">
    <name type="scientific">Aerococcus mictus</name>
    <dbReference type="NCBI Taxonomy" id="2976810"/>
    <lineage>
        <taxon>Bacteria</taxon>
        <taxon>Bacillati</taxon>
        <taxon>Bacillota</taxon>
        <taxon>Bacilli</taxon>
        <taxon>Lactobacillales</taxon>
        <taxon>Aerococcaceae</taxon>
        <taxon>Aerococcus</taxon>
    </lineage>
</organism>
<proteinExistence type="predicted"/>
<evidence type="ECO:0000313" key="4">
    <source>
        <dbReference type="Proteomes" id="UP001069047"/>
    </source>
</evidence>
<evidence type="ECO:0000313" key="3">
    <source>
        <dbReference type="Proteomes" id="UP000250354"/>
    </source>
</evidence>